<gene>
    <name evidence="5" type="ORF">SADUNF_Sadunf11G0066000</name>
</gene>
<dbReference type="Pfam" id="PF07145">
    <property type="entry name" value="PAM2"/>
    <property type="match status" value="1"/>
</dbReference>
<dbReference type="SMART" id="SM00360">
    <property type="entry name" value="RRM"/>
    <property type="match status" value="2"/>
</dbReference>
<dbReference type="Pfam" id="PF00076">
    <property type="entry name" value="RRM_1"/>
    <property type="match status" value="1"/>
</dbReference>
<dbReference type="PANTHER" id="PTHR32343">
    <property type="entry name" value="SERINE/ARGININE-RICH SPLICING FACTOR"/>
    <property type="match status" value="1"/>
</dbReference>
<dbReference type="CDD" id="cd12460">
    <property type="entry name" value="RRM2_CID8_like"/>
    <property type="match status" value="1"/>
</dbReference>
<keyword evidence="3" id="KW-1133">Transmembrane helix</keyword>
<protein>
    <recommendedName>
        <fullName evidence="4">RRM domain-containing protein</fullName>
    </recommendedName>
</protein>
<evidence type="ECO:0000256" key="1">
    <source>
        <dbReference type="PROSITE-ProRule" id="PRU00176"/>
    </source>
</evidence>
<feature type="compositionally biased region" description="Basic and acidic residues" evidence="2">
    <location>
        <begin position="25"/>
        <end position="37"/>
    </location>
</feature>
<evidence type="ECO:0000256" key="2">
    <source>
        <dbReference type="SAM" id="MobiDB-lite"/>
    </source>
</evidence>
<dbReference type="PANTHER" id="PTHR32343:SF22">
    <property type="entry name" value="LD29830P"/>
    <property type="match status" value="1"/>
</dbReference>
<dbReference type="EMBL" id="JADGMS010000011">
    <property type="protein sequence ID" value="KAF9672658.1"/>
    <property type="molecule type" value="Genomic_DNA"/>
</dbReference>
<dbReference type="InterPro" id="IPR000504">
    <property type="entry name" value="RRM_dom"/>
</dbReference>
<accession>A0A835JLW1</accession>
<dbReference type="FunFam" id="3.30.70.330:FF:000665">
    <property type="entry name" value="Polyadenylate-binding protein-interacting protein 10"/>
    <property type="match status" value="1"/>
</dbReference>
<organism evidence="5 6">
    <name type="scientific">Salix dunnii</name>
    <dbReference type="NCBI Taxonomy" id="1413687"/>
    <lineage>
        <taxon>Eukaryota</taxon>
        <taxon>Viridiplantae</taxon>
        <taxon>Streptophyta</taxon>
        <taxon>Embryophyta</taxon>
        <taxon>Tracheophyta</taxon>
        <taxon>Spermatophyta</taxon>
        <taxon>Magnoliopsida</taxon>
        <taxon>eudicotyledons</taxon>
        <taxon>Gunneridae</taxon>
        <taxon>Pentapetalae</taxon>
        <taxon>rosids</taxon>
        <taxon>fabids</taxon>
        <taxon>Malpighiales</taxon>
        <taxon>Salicaceae</taxon>
        <taxon>Saliceae</taxon>
        <taxon>Salix</taxon>
    </lineage>
</organism>
<dbReference type="SUPFAM" id="SSF54928">
    <property type="entry name" value="RNA-binding domain, RBD"/>
    <property type="match status" value="2"/>
</dbReference>
<keyword evidence="1" id="KW-0694">RNA-binding</keyword>
<keyword evidence="3" id="KW-0812">Transmembrane</keyword>
<dbReference type="InterPro" id="IPR035979">
    <property type="entry name" value="RBD_domain_sf"/>
</dbReference>
<feature type="domain" description="RRM" evidence="4">
    <location>
        <begin position="283"/>
        <end position="359"/>
    </location>
</feature>
<sequence>MAAVAEITSEVAVATKNNSDTSTNKNDKLDSETSPKSESEFTVQKLVDMFTKLNPLAKEFFPSSYNKSNSNQFHLNNFPAPIKQSANDNFPKKVILFFLFLFYHFYFDLEFLFFMCFLTGSYSNPFISNIGFLLKISDKRRNDFNQGRRRMNGRAYRAQREDSIRRTVYVSDIDQHAKKLVHNLAMDPAMASRGSEALHTLRFFDMLLSILVVDCRICGDPHSVLRFAFVEFAVEQGARAALNLGGTMLGYYPVRVLPSKTAILPVNPTFLPQSEDEREMCTRTVYCTNIDKKISQVEVKNFFESICGKVTRLRLLGDHVHSTRIAFVEFAMAESAIVALNCSGMIMGSQPVRVSPSKTPVRPRVARPALQ</sequence>
<evidence type="ECO:0000256" key="3">
    <source>
        <dbReference type="SAM" id="Phobius"/>
    </source>
</evidence>
<evidence type="ECO:0000313" key="5">
    <source>
        <dbReference type="EMBL" id="KAF9672658.1"/>
    </source>
</evidence>
<dbReference type="OrthoDB" id="7763451at2759"/>
<dbReference type="InterPro" id="IPR012677">
    <property type="entry name" value="Nucleotide-bd_a/b_plait_sf"/>
</dbReference>
<dbReference type="GO" id="GO:0003723">
    <property type="term" value="F:RNA binding"/>
    <property type="evidence" value="ECO:0007669"/>
    <property type="project" value="UniProtKB-UniRule"/>
</dbReference>
<feature type="transmembrane region" description="Helical" evidence="3">
    <location>
        <begin position="90"/>
        <end position="106"/>
    </location>
</feature>
<dbReference type="PROSITE" id="PS50102">
    <property type="entry name" value="RRM"/>
    <property type="match status" value="1"/>
</dbReference>
<dbReference type="AlphaFoldDB" id="A0A835JLW1"/>
<reference evidence="5 6" key="1">
    <citation type="submission" date="2020-10" db="EMBL/GenBank/DDBJ databases">
        <title>Plant Genome Project.</title>
        <authorList>
            <person name="Zhang R.-G."/>
        </authorList>
    </citation>
    <scope>NUCLEOTIDE SEQUENCE [LARGE SCALE GENOMIC DNA]</scope>
    <source>
        <strain evidence="5">FAFU-HL-1</strain>
        <tissue evidence="5">Leaf</tissue>
    </source>
</reference>
<keyword evidence="3" id="KW-0472">Membrane</keyword>
<comment type="caution">
    <text evidence="5">The sequence shown here is derived from an EMBL/GenBank/DDBJ whole genome shotgun (WGS) entry which is preliminary data.</text>
</comment>
<dbReference type="Gene3D" id="3.30.70.330">
    <property type="match status" value="2"/>
</dbReference>
<evidence type="ECO:0000259" key="4">
    <source>
        <dbReference type="PROSITE" id="PS50102"/>
    </source>
</evidence>
<dbReference type="InterPro" id="IPR009818">
    <property type="entry name" value="PAM2_motif"/>
</dbReference>
<dbReference type="Proteomes" id="UP000657918">
    <property type="component" value="Chromosome 11"/>
</dbReference>
<evidence type="ECO:0000313" key="6">
    <source>
        <dbReference type="Proteomes" id="UP000657918"/>
    </source>
</evidence>
<dbReference type="InterPro" id="IPR034825">
    <property type="entry name" value="CID8-like_RRM2"/>
</dbReference>
<proteinExistence type="predicted"/>
<feature type="region of interest" description="Disordered" evidence="2">
    <location>
        <begin position="15"/>
        <end position="37"/>
    </location>
</feature>
<name>A0A835JLW1_9ROSI</name>
<keyword evidence="6" id="KW-1185">Reference proteome</keyword>
<feature type="compositionally biased region" description="Low complexity" evidence="2">
    <location>
        <begin position="15"/>
        <end position="24"/>
    </location>
</feature>